<organism evidence="7 8">
    <name type="scientific">Rhipicephalus sanguineus</name>
    <name type="common">Brown dog tick</name>
    <name type="synonym">Ixodes sanguineus</name>
    <dbReference type="NCBI Taxonomy" id="34632"/>
    <lineage>
        <taxon>Eukaryota</taxon>
        <taxon>Metazoa</taxon>
        <taxon>Ecdysozoa</taxon>
        <taxon>Arthropoda</taxon>
        <taxon>Chelicerata</taxon>
        <taxon>Arachnida</taxon>
        <taxon>Acari</taxon>
        <taxon>Parasitiformes</taxon>
        <taxon>Ixodida</taxon>
        <taxon>Ixodoidea</taxon>
        <taxon>Ixodidae</taxon>
        <taxon>Rhipicephalinae</taxon>
        <taxon>Rhipicephalus</taxon>
        <taxon>Rhipicephalus</taxon>
    </lineage>
</organism>
<feature type="region of interest" description="Disordered" evidence="4">
    <location>
        <begin position="1"/>
        <end position="26"/>
    </location>
</feature>
<evidence type="ECO:0000259" key="6">
    <source>
        <dbReference type="Pfam" id="PF22435"/>
    </source>
</evidence>
<feature type="compositionally biased region" description="Basic and acidic residues" evidence="4">
    <location>
        <begin position="14"/>
        <end position="26"/>
    </location>
</feature>
<dbReference type="EMBL" id="JABSTV010001250">
    <property type="protein sequence ID" value="KAH7956930.1"/>
    <property type="molecule type" value="Genomic_DNA"/>
</dbReference>
<dbReference type="PANTHER" id="PTHR43191">
    <property type="entry name" value="RRNA METHYLTRANSFERASE 3"/>
    <property type="match status" value="1"/>
</dbReference>
<dbReference type="GO" id="GO:0008173">
    <property type="term" value="F:RNA methyltransferase activity"/>
    <property type="evidence" value="ECO:0007669"/>
    <property type="project" value="InterPro"/>
</dbReference>
<evidence type="ECO:0000256" key="2">
    <source>
        <dbReference type="ARBA" id="ARBA00022603"/>
    </source>
</evidence>
<dbReference type="GO" id="GO:0032259">
    <property type="term" value="P:methylation"/>
    <property type="evidence" value="ECO:0007669"/>
    <property type="project" value="UniProtKB-KW"/>
</dbReference>
<dbReference type="Pfam" id="PF22435">
    <property type="entry name" value="MRM3-like_sub_bind"/>
    <property type="match status" value="1"/>
</dbReference>
<reference evidence="7" key="2">
    <citation type="submission" date="2021-09" db="EMBL/GenBank/DDBJ databases">
        <authorList>
            <person name="Jia N."/>
            <person name="Wang J."/>
            <person name="Shi W."/>
            <person name="Du L."/>
            <person name="Sun Y."/>
            <person name="Zhan W."/>
            <person name="Jiang J."/>
            <person name="Wang Q."/>
            <person name="Zhang B."/>
            <person name="Ji P."/>
            <person name="Sakyi L.B."/>
            <person name="Cui X."/>
            <person name="Yuan T."/>
            <person name="Jiang B."/>
            <person name="Yang W."/>
            <person name="Lam T.T.-Y."/>
            <person name="Chang Q."/>
            <person name="Ding S."/>
            <person name="Wang X."/>
            <person name="Zhu J."/>
            <person name="Ruan X."/>
            <person name="Zhao L."/>
            <person name="Wei J."/>
            <person name="Que T."/>
            <person name="Du C."/>
            <person name="Cheng J."/>
            <person name="Dai P."/>
            <person name="Han X."/>
            <person name="Huang E."/>
            <person name="Gao Y."/>
            <person name="Liu J."/>
            <person name="Shao H."/>
            <person name="Ye R."/>
            <person name="Li L."/>
            <person name="Wei W."/>
            <person name="Wang X."/>
            <person name="Wang C."/>
            <person name="Huo Q."/>
            <person name="Li W."/>
            <person name="Guo W."/>
            <person name="Chen H."/>
            <person name="Chen S."/>
            <person name="Zhou L."/>
            <person name="Zhou L."/>
            <person name="Ni X."/>
            <person name="Tian J."/>
            <person name="Zhou Y."/>
            <person name="Sheng Y."/>
            <person name="Liu T."/>
            <person name="Pan Y."/>
            <person name="Xia L."/>
            <person name="Li J."/>
            <person name="Zhao F."/>
            <person name="Cao W."/>
        </authorList>
    </citation>
    <scope>NUCLEOTIDE SEQUENCE</scope>
    <source>
        <strain evidence="7">Rsan-2018</strain>
        <tissue evidence="7">Larvae</tissue>
    </source>
</reference>
<comment type="similarity">
    <text evidence="1">Belongs to the class IV-like SAM-binding methyltransferase superfamily. RNA methyltransferase TrmH family.</text>
</comment>
<dbReference type="Pfam" id="PF00588">
    <property type="entry name" value="SpoU_methylase"/>
    <property type="match status" value="2"/>
</dbReference>
<feature type="compositionally biased region" description="Basic residues" evidence="4">
    <location>
        <begin position="1"/>
        <end position="13"/>
    </location>
</feature>
<dbReference type="Proteomes" id="UP000821837">
    <property type="component" value="Unassembled WGS sequence"/>
</dbReference>
<dbReference type="PANTHER" id="PTHR43191:SF2">
    <property type="entry name" value="RRNA METHYLTRANSFERASE 3, MITOCHONDRIAL"/>
    <property type="match status" value="1"/>
</dbReference>
<evidence type="ECO:0000256" key="1">
    <source>
        <dbReference type="ARBA" id="ARBA00007228"/>
    </source>
</evidence>
<dbReference type="InterPro" id="IPR051259">
    <property type="entry name" value="rRNA_Methyltransferase"/>
</dbReference>
<feature type="domain" description="tRNA/rRNA methyltransferase SpoU type" evidence="5">
    <location>
        <begin position="475"/>
        <end position="530"/>
    </location>
</feature>
<sequence>MPTSKPAHRRKCHFREAKRPSARETVSRIDSNASWVTENRSRPLKSGTRKVPSFTHPTTKLAKALHGLKGDSTSCRRVGLAVSAADRQMPKVTCAELHKYCRRGEVIGGRGTNHAPPRACRVRCLAFFLVSTDASIQSPQANALQLSRFFALNANSHLTRRERARRRSVRFRRKGFVRTAQKVIYPTSETEVTNELPASDNVPRYVKLGSNDDEFANIMMQLKMKRKREKLNKVLLEGKRLITDALKAGVECESIYFSLPENIEGLPLDTLREDQIKKVFYKKMKIWSDMTTCPGIMGVFKKPSMDQIELQRSGDTIPVSVILDNVRDPGNMGTLIRTAAAAGCSQLLLSKGCVDPWELKVLRAGAGSHFRIPIYNGIAWEYMPSYVTPETPVYLADHRSEELIGARRSSPEVDAELDEETSDDEEEEVCGEGSRYRTVTADGQRLTVDESYRDMDELEDCREIGVPHYEYTAVRYTNKPSVLVVGGETQGLSLQAHKLAVDCDGARVHVPANNGVDSLNTAIAASIILYEMRRQMLLSSSTSDRNSKEEMNRSRSSHRHR</sequence>
<dbReference type="AlphaFoldDB" id="A0A9D4SYG0"/>
<keyword evidence="8" id="KW-1185">Reference proteome</keyword>
<dbReference type="SUPFAM" id="SSF55315">
    <property type="entry name" value="L30e-like"/>
    <property type="match status" value="1"/>
</dbReference>
<evidence type="ECO:0000256" key="3">
    <source>
        <dbReference type="ARBA" id="ARBA00022679"/>
    </source>
</evidence>
<dbReference type="GO" id="GO:0003723">
    <property type="term" value="F:RNA binding"/>
    <property type="evidence" value="ECO:0007669"/>
    <property type="project" value="InterPro"/>
</dbReference>
<dbReference type="InterPro" id="IPR001537">
    <property type="entry name" value="SpoU_MeTrfase"/>
</dbReference>
<evidence type="ECO:0000313" key="7">
    <source>
        <dbReference type="EMBL" id="KAH7956930.1"/>
    </source>
</evidence>
<accession>A0A9D4SYG0</accession>
<reference evidence="7" key="1">
    <citation type="journal article" date="2020" name="Cell">
        <title>Large-Scale Comparative Analyses of Tick Genomes Elucidate Their Genetic Diversity and Vector Capacities.</title>
        <authorList>
            <consortium name="Tick Genome and Microbiome Consortium (TIGMIC)"/>
            <person name="Jia N."/>
            <person name="Wang J."/>
            <person name="Shi W."/>
            <person name="Du L."/>
            <person name="Sun Y."/>
            <person name="Zhan W."/>
            <person name="Jiang J.F."/>
            <person name="Wang Q."/>
            <person name="Zhang B."/>
            <person name="Ji P."/>
            <person name="Bell-Sakyi L."/>
            <person name="Cui X.M."/>
            <person name="Yuan T.T."/>
            <person name="Jiang B.G."/>
            <person name="Yang W.F."/>
            <person name="Lam T.T."/>
            <person name="Chang Q.C."/>
            <person name="Ding S.J."/>
            <person name="Wang X.J."/>
            <person name="Zhu J.G."/>
            <person name="Ruan X.D."/>
            <person name="Zhao L."/>
            <person name="Wei J.T."/>
            <person name="Ye R.Z."/>
            <person name="Que T.C."/>
            <person name="Du C.H."/>
            <person name="Zhou Y.H."/>
            <person name="Cheng J.X."/>
            <person name="Dai P.F."/>
            <person name="Guo W.B."/>
            <person name="Han X.H."/>
            <person name="Huang E.J."/>
            <person name="Li L.F."/>
            <person name="Wei W."/>
            <person name="Gao Y.C."/>
            <person name="Liu J.Z."/>
            <person name="Shao H.Z."/>
            <person name="Wang X."/>
            <person name="Wang C.C."/>
            <person name="Yang T.C."/>
            <person name="Huo Q.B."/>
            <person name="Li W."/>
            <person name="Chen H.Y."/>
            <person name="Chen S.E."/>
            <person name="Zhou L.G."/>
            <person name="Ni X.B."/>
            <person name="Tian J.H."/>
            <person name="Sheng Y."/>
            <person name="Liu T."/>
            <person name="Pan Y.S."/>
            <person name="Xia L.Y."/>
            <person name="Li J."/>
            <person name="Zhao F."/>
            <person name="Cao W.C."/>
        </authorList>
    </citation>
    <scope>NUCLEOTIDE SEQUENCE</scope>
    <source>
        <strain evidence="7">Rsan-2018</strain>
    </source>
</reference>
<dbReference type="Gene3D" id="3.30.1330.30">
    <property type="match status" value="1"/>
</dbReference>
<feature type="domain" description="tRNA/rRNA methyltransferase SpoU type" evidence="5">
    <location>
        <begin position="319"/>
        <end position="398"/>
    </location>
</feature>
<evidence type="ECO:0000256" key="4">
    <source>
        <dbReference type="SAM" id="MobiDB-lite"/>
    </source>
</evidence>
<dbReference type="VEuPathDB" id="VectorBase:RSAN_035057"/>
<dbReference type="CDD" id="cd18106">
    <property type="entry name" value="SpoU-like_RNMTL1"/>
    <property type="match status" value="1"/>
</dbReference>
<dbReference type="GO" id="GO:0006396">
    <property type="term" value="P:RNA processing"/>
    <property type="evidence" value="ECO:0007669"/>
    <property type="project" value="InterPro"/>
</dbReference>
<dbReference type="SUPFAM" id="SSF75217">
    <property type="entry name" value="alpha/beta knot"/>
    <property type="match status" value="2"/>
</dbReference>
<proteinExistence type="inferred from homology"/>
<feature type="region of interest" description="Disordered" evidence="4">
    <location>
        <begin position="539"/>
        <end position="561"/>
    </location>
</feature>
<keyword evidence="3" id="KW-0808">Transferase</keyword>
<dbReference type="InterPro" id="IPR029028">
    <property type="entry name" value="Alpha/beta_knot_MTases"/>
</dbReference>
<dbReference type="InterPro" id="IPR029064">
    <property type="entry name" value="Ribosomal_eL30-like_sf"/>
</dbReference>
<evidence type="ECO:0008006" key="9">
    <source>
        <dbReference type="Google" id="ProtNLM"/>
    </source>
</evidence>
<protein>
    <recommendedName>
        <fullName evidence="9">Spou rrna methylase family protein</fullName>
    </recommendedName>
</protein>
<feature type="domain" description="MRM3-like substrate binding" evidence="6">
    <location>
        <begin position="220"/>
        <end position="259"/>
    </location>
</feature>
<keyword evidence="2" id="KW-0489">Methyltransferase</keyword>
<feature type="region of interest" description="Disordered" evidence="4">
    <location>
        <begin position="406"/>
        <end position="427"/>
    </location>
</feature>
<dbReference type="Gene3D" id="3.40.1280.10">
    <property type="match status" value="1"/>
</dbReference>
<evidence type="ECO:0000313" key="8">
    <source>
        <dbReference type="Proteomes" id="UP000821837"/>
    </source>
</evidence>
<comment type="caution">
    <text evidence="7">The sequence shown here is derived from an EMBL/GenBank/DDBJ whole genome shotgun (WGS) entry which is preliminary data.</text>
</comment>
<evidence type="ECO:0000259" key="5">
    <source>
        <dbReference type="Pfam" id="PF00588"/>
    </source>
</evidence>
<gene>
    <name evidence="7" type="ORF">HPB52_013621</name>
</gene>
<dbReference type="InterPro" id="IPR029026">
    <property type="entry name" value="tRNA_m1G_MTases_N"/>
</dbReference>
<feature type="compositionally biased region" description="Acidic residues" evidence="4">
    <location>
        <begin position="413"/>
        <end position="427"/>
    </location>
</feature>
<name>A0A9D4SYG0_RHISA</name>
<dbReference type="InterPro" id="IPR053888">
    <property type="entry name" value="MRM3-like_sub_bind"/>
</dbReference>